<accession>A0A239BDG5</accession>
<name>A0A239BDG5_9FLAO</name>
<proteinExistence type="predicted"/>
<evidence type="ECO:0000313" key="2">
    <source>
        <dbReference type="Proteomes" id="UP000198379"/>
    </source>
</evidence>
<protein>
    <submittedName>
        <fullName evidence="1">Uncharacterized protein</fullName>
    </submittedName>
</protein>
<dbReference type="AlphaFoldDB" id="A0A239BDG5"/>
<keyword evidence="2" id="KW-1185">Reference proteome</keyword>
<organism evidence="1 2">
    <name type="scientific">Dokdonia pacifica</name>
    <dbReference type="NCBI Taxonomy" id="1627892"/>
    <lineage>
        <taxon>Bacteria</taxon>
        <taxon>Pseudomonadati</taxon>
        <taxon>Bacteroidota</taxon>
        <taxon>Flavobacteriia</taxon>
        <taxon>Flavobacteriales</taxon>
        <taxon>Flavobacteriaceae</taxon>
        <taxon>Dokdonia</taxon>
    </lineage>
</organism>
<reference evidence="1 2" key="1">
    <citation type="submission" date="2017-06" db="EMBL/GenBank/DDBJ databases">
        <authorList>
            <person name="Kim H.J."/>
            <person name="Triplett B.A."/>
        </authorList>
    </citation>
    <scope>NUCLEOTIDE SEQUENCE [LARGE SCALE GENOMIC DNA]</scope>
    <source>
        <strain evidence="1 2">DSM 25597</strain>
    </source>
</reference>
<dbReference type="RefSeq" id="WP_089372719.1">
    <property type="nucleotide sequence ID" value="NZ_BMEP01000005.1"/>
</dbReference>
<dbReference type="Proteomes" id="UP000198379">
    <property type="component" value="Unassembled WGS sequence"/>
</dbReference>
<evidence type="ECO:0000313" key="1">
    <source>
        <dbReference type="EMBL" id="SNS05980.1"/>
    </source>
</evidence>
<gene>
    <name evidence="1" type="ORF">SAMN06265376_10698</name>
</gene>
<dbReference type="EMBL" id="FZNY01000006">
    <property type="protein sequence ID" value="SNS05980.1"/>
    <property type="molecule type" value="Genomic_DNA"/>
</dbReference>
<sequence>MKKLLNLKGVKVLSNLEQLAMNGEGLSECGCDGVTVWCHDGYGVSIGCCTGIPYSPHGICASHGGFSHQEVHR</sequence>